<dbReference type="GO" id="GO:0004222">
    <property type="term" value="F:metalloendopeptidase activity"/>
    <property type="evidence" value="ECO:0007669"/>
    <property type="project" value="TreeGrafter"/>
</dbReference>
<gene>
    <name evidence="4" type="primary">envC</name>
    <name evidence="4" type="ORF">PS659_03707</name>
</gene>
<name>A0A5E6UQI9_PSEFL</name>
<evidence type="ECO:0000313" key="4">
    <source>
        <dbReference type="EMBL" id="VVN08035.1"/>
    </source>
</evidence>
<feature type="compositionally biased region" description="Polar residues" evidence="2">
    <location>
        <begin position="379"/>
        <end position="393"/>
    </location>
</feature>
<accession>A0A5E6UQI9</accession>
<organism evidence="4 5">
    <name type="scientific">Pseudomonas fluorescens</name>
    <dbReference type="NCBI Taxonomy" id="294"/>
    <lineage>
        <taxon>Bacteria</taxon>
        <taxon>Pseudomonadati</taxon>
        <taxon>Pseudomonadota</taxon>
        <taxon>Gammaproteobacteria</taxon>
        <taxon>Pseudomonadales</taxon>
        <taxon>Pseudomonadaceae</taxon>
        <taxon>Pseudomonas</taxon>
    </lineage>
</organism>
<evidence type="ECO:0000313" key="5">
    <source>
        <dbReference type="Proteomes" id="UP000326729"/>
    </source>
</evidence>
<dbReference type="AlphaFoldDB" id="A0A5E6UQI9"/>
<dbReference type="Proteomes" id="UP000326729">
    <property type="component" value="Unassembled WGS sequence"/>
</dbReference>
<feature type="domain" description="M23ase beta-sheet core" evidence="3">
    <location>
        <begin position="420"/>
        <end position="514"/>
    </location>
</feature>
<sequence length="522" mass="58146">MWRGGLPPLGREAAPKSAIAVYQVHRMQWFYDCYAAERGQAPRHTSSLPQWFWGVFRCNSRPVITQSEMGIFFAGHGGHTRPSLSLVPPAPMLRVLIALALTCLLQPAFADERAQTQQQLDATRQDIAELKKLLGKLQEEKSGVQKELKGTETEMGKLEKQVEALQKELKKSEDELQRLDAEKKKLQSARTEQQRLIAMQARVAYQNGRQEYLKLLLNQQNPEKFARTLTYYDYLSQARLEQLKSFNETLRQLTNVEKDIAMQQAQLLVQQSSLDTQRGELEKVRKERQQVLAKLNDDVKARDRKLAAREQDQADLSKVLKTIEETLARQAREAEEARQKALIAQQEAEKKRLREAQAQADASDDAPRKPVKSTPGALVSSSGETFGGPFSSTRGKLPWPVDGRLLARFGENRGDDARTKWDGVMIGASAGSAVHAVHGGRVVFADWLRGAGLLVILDHGNGYLSLYGHNQTLLKSAGDVVKAGEPISTVGNSGGQDTPALYFAIRQQGHPSDPAQWCHAQG</sequence>
<keyword evidence="1" id="KW-0175">Coiled coil</keyword>
<proteinExistence type="predicted"/>
<dbReference type="InterPro" id="IPR016047">
    <property type="entry name" value="M23ase_b-sheet_dom"/>
</dbReference>
<dbReference type="Gene3D" id="2.70.70.10">
    <property type="entry name" value="Glucose Permease (Domain IIA)"/>
    <property type="match status" value="1"/>
</dbReference>
<feature type="coiled-coil region" evidence="1">
    <location>
        <begin position="113"/>
        <end position="199"/>
    </location>
</feature>
<dbReference type="SUPFAM" id="SSF51261">
    <property type="entry name" value="Duplicated hybrid motif"/>
    <property type="match status" value="1"/>
</dbReference>
<dbReference type="Gene3D" id="6.10.250.3150">
    <property type="match status" value="1"/>
</dbReference>
<reference evidence="4 5" key="1">
    <citation type="submission" date="2019-09" db="EMBL/GenBank/DDBJ databases">
        <authorList>
            <person name="Chandra G."/>
            <person name="Truman W A."/>
        </authorList>
    </citation>
    <scope>NUCLEOTIDE SEQUENCE [LARGE SCALE GENOMIC DNA]</scope>
    <source>
        <strain evidence="4">PS659</strain>
    </source>
</reference>
<evidence type="ECO:0000259" key="3">
    <source>
        <dbReference type="Pfam" id="PF01551"/>
    </source>
</evidence>
<keyword evidence="4" id="KW-0378">Hydrolase</keyword>
<dbReference type="EMBL" id="CABVGY010000021">
    <property type="protein sequence ID" value="VVN08035.1"/>
    <property type="molecule type" value="Genomic_DNA"/>
</dbReference>
<dbReference type="PANTHER" id="PTHR21666:SF270">
    <property type="entry name" value="MUREIN HYDROLASE ACTIVATOR ENVC"/>
    <property type="match status" value="1"/>
</dbReference>
<dbReference type="CDD" id="cd12797">
    <property type="entry name" value="M23_peptidase"/>
    <property type="match status" value="1"/>
</dbReference>
<dbReference type="Pfam" id="PF01551">
    <property type="entry name" value="Peptidase_M23"/>
    <property type="match status" value="1"/>
</dbReference>
<protein>
    <submittedName>
        <fullName evidence="4">Murein hydrolase activator EnvC</fullName>
    </submittedName>
</protein>
<dbReference type="FunFam" id="2.70.70.10:FF:000003">
    <property type="entry name" value="Murein hydrolase activator EnvC"/>
    <property type="match status" value="1"/>
</dbReference>
<evidence type="ECO:0000256" key="1">
    <source>
        <dbReference type="SAM" id="Coils"/>
    </source>
</evidence>
<dbReference type="InterPro" id="IPR050570">
    <property type="entry name" value="Cell_wall_metabolism_enzyme"/>
</dbReference>
<evidence type="ECO:0000256" key="2">
    <source>
        <dbReference type="SAM" id="MobiDB-lite"/>
    </source>
</evidence>
<dbReference type="InterPro" id="IPR011055">
    <property type="entry name" value="Dup_hybrid_motif"/>
</dbReference>
<dbReference type="PANTHER" id="PTHR21666">
    <property type="entry name" value="PEPTIDASE-RELATED"/>
    <property type="match status" value="1"/>
</dbReference>
<feature type="region of interest" description="Disordered" evidence="2">
    <location>
        <begin position="347"/>
        <end position="393"/>
    </location>
</feature>